<keyword evidence="2" id="KW-1185">Reference proteome</keyword>
<protein>
    <submittedName>
        <fullName evidence="1">Uncharacterized protein</fullName>
    </submittedName>
</protein>
<sequence length="262" mass="29564">MTEPSPSDWRDHWHGRTDHPFFAALTERIEPFGFSWIGADIDDYSGLARWGRPLFDDYTLELSLTAVHPKYLRESHFGFHASMFVVSPRQKQVWDELHLWECVKLLPDLYEQVGDHAPTVAHIFLELLLDKWDSGGNPPGRPRWNRVANADAAVCANDLAALLERHLPRILAYVASGPALADLLVNLEALPGYPEDCGFECEARNVCASVLLHDLGRTAEAWQALTAEERRVIAAGDDLDPEMLDVVRCQNKRLKRWMSAAG</sequence>
<gene>
    <name evidence="1" type="ORF">DFR29_11562</name>
</gene>
<comment type="caution">
    <text evidence="1">The sequence shown here is derived from an EMBL/GenBank/DDBJ whole genome shotgun (WGS) entry which is preliminary data.</text>
</comment>
<dbReference type="RefSeq" id="WP_133820673.1">
    <property type="nucleotide sequence ID" value="NZ_SNZH01000015.1"/>
</dbReference>
<proteinExistence type="predicted"/>
<reference evidence="1 2" key="1">
    <citation type="submission" date="2019-03" db="EMBL/GenBank/DDBJ databases">
        <title>Genomic Encyclopedia of Type Strains, Phase IV (KMG-IV): sequencing the most valuable type-strain genomes for metagenomic binning, comparative biology and taxonomic classification.</title>
        <authorList>
            <person name="Goeker M."/>
        </authorList>
    </citation>
    <scope>NUCLEOTIDE SEQUENCE [LARGE SCALE GENOMIC DNA]</scope>
    <source>
        <strain evidence="1 2">DSM 21667</strain>
    </source>
</reference>
<evidence type="ECO:0000313" key="2">
    <source>
        <dbReference type="Proteomes" id="UP000295293"/>
    </source>
</evidence>
<accession>A0A4R6YPT0</accession>
<dbReference type="AlphaFoldDB" id="A0A4R6YPT0"/>
<evidence type="ECO:0000313" key="1">
    <source>
        <dbReference type="EMBL" id="TDR39674.1"/>
    </source>
</evidence>
<name>A0A4R6YPT0_9GAMM</name>
<dbReference type="Proteomes" id="UP000295293">
    <property type="component" value="Unassembled WGS sequence"/>
</dbReference>
<organism evidence="1 2">
    <name type="scientific">Tahibacter aquaticus</name>
    <dbReference type="NCBI Taxonomy" id="520092"/>
    <lineage>
        <taxon>Bacteria</taxon>
        <taxon>Pseudomonadati</taxon>
        <taxon>Pseudomonadota</taxon>
        <taxon>Gammaproteobacteria</taxon>
        <taxon>Lysobacterales</taxon>
        <taxon>Rhodanobacteraceae</taxon>
        <taxon>Tahibacter</taxon>
    </lineage>
</organism>
<dbReference type="EMBL" id="SNZH01000015">
    <property type="protein sequence ID" value="TDR39674.1"/>
    <property type="molecule type" value="Genomic_DNA"/>
</dbReference>